<reference evidence="1" key="1">
    <citation type="submission" date="2024-08" db="EMBL/GenBank/DDBJ databases">
        <authorList>
            <person name="Chaddad Z."/>
            <person name="Lamrabet M."/>
            <person name="Bouhnik O."/>
            <person name="Alami S."/>
            <person name="Wipf D."/>
            <person name="Courty P.E."/>
            <person name="Missbah El Idrissi M."/>
        </authorList>
    </citation>
    <scope>NUCLEOTIDE SEQUENCE</scope>
    <source>
        <strain evidence="1">LLZ17</strain>
    </source>
</reference>
<dbReference type="EMBL" id="CP165734">
    <property type="protein sequence ID" value="XDV55931.1"/>
    <property type="molecule type" value="Genomic_DNA"/>
</dbReference>
<name>A0AB39XFP0_9BRAD</name>
<dbReference type="AlphaFoldDB" id="A0AB39XFP0"/>
<dbReference type="RefSeq" id="WP_369720370.1">
    <property type="nucleotide sequence ID" value="NZ_CP165734.1"/>
</dbReference>
<protein>
    <submittedName>
        <fullName evidence="1">Uncharacterized protein</fullName>
    </submittedName>
</protein>
<proteinExistence type="predicted"/>
<accession>A0AB39XFP0</accession>
<sequence length="162" mass="18132">MLDRREERSKDRATHIAELCKRASEADAKLKRLYDAIENGIADVSDPMFKERVTELKAIRDQARAHAERAEGALDRAEHHTAGAEIIRQDARKRMRTESGGYRRDHLRALAQRVEVDAKEVRIMGTKSVLQRALIAASSAKTAGLECPVLYRNGAPDTISNV</sequence>
<organism evidence="1">
    <name type="scientific">Bradyrhizobium sp. LLZ17</name>
    <dbReference type="NCBI Taxonomy" id="3239388"/>
    <lineage>
        <taxon>Bacteria</taxon>
        <taxon>Pseudomonadati</taxon>
        <taxon>Pseudomonadota</taxon>
        <taxon>Alphaproteobacteria</taxon>
        <taxon>Hyphomicrobiales</taxon>
        <taxon>Nitrobacteraceae</taxon>
        <taxon>Bradyrhizobium</taxon>
    </lineage>
</organism>
<gene>
    <name evidence="1" type="ORF">AB8Z38_24760</name>
</gene>
<evidence type="ECO:0000313" key="1">
    <source>
        <dbReference type="EMBL" id="XDV55931.1"/>
    </source>
</evidence>